<dbReference type="EMBL" id="SAUY01000048">
    <property type="protein sequence ID" value="RWR26286.1"/>
    <property type="molecule type" value="Genomic_DNA"/>
</dbReference>
<name>A0A443K0P7_9RHOB</name>
<protein>
    <submittedName>
        <fullName evidence="1">Uncharacterized protein</fullName>
    </submittedName>
</protein>
<organism evidence="1 2">
    <name type="scientific">Paenirhodobacter populi</name>
    <dbReference type="NCBI Taxonomy" id="2306993"/>
    <lineage>
        <taxon>Bacteria</taxon>
        <taxon>Pseudomonadati</taxon>
        <taxon>Pseudomonadota</taxon>
        <taxon>Alphaproteobacteria</taxon>
        <taxon>Rhodobacterales</taxon>
        <taxon>Rhodobacter group</taxon>
        <taxon>Paenirhodobacter</taxon>
    </lineage>
</organism>
<evidence type="ECO:0000313" key="1">
    <source>
        <dbReference type="EMBL" id="RWR26286.1"/>
    </source>
</evidence>
<accession>A0A443K0P7</accession>
<reference evidence="1 2" key="2">
    <citation type="submission" date="2019-01" db="EMBL/GenBank/DDBJ databases">
        <authorList>
            <person name="Li Y."/>
        </authorList>
    </citation>
    <scope>NUCLEOTIDE SEQUENCE [LARGE SCALE GENOMIC DNA]</scope>
    <source>
        <strain evidence="1 2">07D10-4-3</strain>
    </source>
</reference>
<sequence>MRTEEIAAINPNTKTAPVFRSRADAELTAKIYRNVPVLIEDNASSIGNPWGVSFARLFDMSNDSHLFQTASQLKAEGFNRDETDWIKGETRFAPLYEAKMGDFYDHRASGYGARGDERGNRVLPETTEEEHLDTSFEPEPFYWVAQKEVVDRLRQVSWNRRWLFGFKNVTAPTNQRTFICNIFPKWGVGNSMPLLLPLEKRAEGKEHCLIANLSSLPFDYVARQKAGGINLNYFYVKQFPAFSPDFYTEPRLAFITPRVLELTYTSHSLAPFARDLGHDGPPFAWDEDRRALLRADLDAFYARAYGLTRDELRYILDPADVKGPDYPSETFRVLKEKEIRQHGEYRTRRLVLEAWDRMEANGEFTAMGM</sequence>
<dbReference type="AlphaFoldDB" id="A0A443K0P7"/>
<evidence type="ECO:0000313" key="2">
    <source>
        <dbReference type="Proteomes" id="UP000284451"/>
    </source>
</evidence>
<dbReference type="Proteomes" id="UP000284451">
    <property type="component" value="Unassembled WGS sequence"/>
</dbReference>
<comment type="caution">
    <text evidence="1">The sequence shown here is derived from an EMBL/GenBank/DDBJ whole genome shotgun (WGS) entry which is preliminary data.</text>
</comment>
<gene>
    <name evidence="1" type="ORF">D2T29_20820</name>
</gene>
<dbReference type="RefSeq" id="WP_128233997.1">
    <property type="nucleotide sequence ID" value="NZ_SAUY01000048.1"/>
</dbReference>
<proteinExistence type="predicted"/>
<reference evidence="1 2" key="1">
    <citation type="submission" date="2019-01" db="EMBL/GenBank/DDBJ databases">
        <title>Sinorhodobacter populi sp. nov. isolated from the symptomatic bark tissue of Populus euramericana canker.</title>
        <authorList>
            <person name="Xu G."/>
        </authorList>
    </citation>
    <scope>NUCLEOTIDE SEQUENCE [LARGE SCALE GENOMIC DNA]</scope>
    <source>
        <strain evidence="1 2">07D10-4-3</strain>
    </source>
</reference>